<dbReference type="PROSITE" id="PS51257">
    <property type="entry name" value="PROKAR_LIPOPROTEIN"/>
    <property type="match status" value="1"/>
</dbReference>
<feature type="transmembrane region" description="Helical" evidence="8">
    <location>
        <begin position="94"/>
        <end position="118"/>
    </location>
</feature>
<feature type="transmembrane region" description="Helical" evidence="8">
    <location>
        <begin position="354"/>
        <end position="372"/>
    </location>
</feature>
<feature type="transmembrane region" description="Helical" evidence="8">
    <location>
        <begin position="246"/>
        <end position="264"/>
    </location>
</feature>
<feature type="transmembrane region" description="Helical" evidence="8">
    <location>
        <begin position="459"/>
        <end position="479"/>
    </location>
</feature>
<sequence length="712" mass="77480">MSRINDGSPGTAQASPERRVPLGLIVGICVLILSCAGAVIYAGSSAAEVAYRLIVEGSIVLLWLVSAAGWGAWPTVWLLRATSDKGKTCHLDPLIRVVTAIAIGLGAMGLAILGLGLAGLLSRVVGFVLLGSGALSAIVWGLRFYPRFMSASSRYGHRATWLWLAVIPTTSLALAAAFVPPGLLWKPHEPHGYDVVEYHFQIPREWYDAGRIQPTPHNTFGYFPFGSEMHDLLAFHLSGGAWNGMYLAQLMHVATMALAVIAMCGFANQIARSPRVAVIASVLGATIPWLTQLAPIGFNEGALLLYATLAIGWTLIAISRTTLEGRGLSVRLLTLAGLSAGFACGVKLTAIPLVLIAVPVVATLVVLVSGPVRRVPLRDAVRSVLPALVLFVTVALIVLAPWLIRNIARTGNPVFPEGRAFFGNGTFSELQTSRWSAAHTARPDQRSVAGRLAAFVDEVVLSSQFGYLLLPLAIVALVLNRRDLVSWFLGGLLLIQVGFWLGFTHLQGRFFVLAIPVAVLAIAAAPWERLVRYSRRPEGNGCDAIRGRSPVIAVAVVMVVALSARNWYFVHDPFARKLYEEQGTGIVVTMGKEDISWITSASMEGFPLDDASAKLVLVGDAQAFWYPLPSSRLYYRTVFDLDTQPNRSLLDAFDPLGWRHDGRTWLLIAPAELERYEKTYQPFPSIPASWKQSADWERGIPFLVRPEHIKKY</sequence>
<feature type="transmembrane region" description="Helical" evidence="8">
    <location>
        <begin position="49"/>
        <end position="73"/>
    </location>
</feature>
<organism evidence="9 10">
    <name type="scientific">Humisphaera borealis</name>
    <dbReference type="NCBI Taxonomy" id="2807512"/>
    <lineage>
        <taxon>Bacteria</taxon>
        <taxon>Pseudomonadati</taxon>
        <taxon>Planctomycetota</taxon>
        <taxon>Phycisphaerae</taxon>
        <taxon>Tepidisphaerales</taxon>
        <taxon>Tepidisphaeraceae</taxon>
        <taxon>Humisphaera</taxon>
    </lineage>
</organism>
<feature type="transmembrane region" description="Helical" evidence="8">
    <location>
        <begin position="301"/>
        <end position="318"/>
    </location>
</feature>
<feature type="transmembrane region" description="Helical" evidence="8">
    <location>
        <begin position="484"/>
        <end position="503"/>
    </location>
</feature>
<feature type="transmembrane region" description="Helical" evidence="8">
    <location>
        <begin position="384"/>
        <end position="404"/>
    </location>
</feature>
<evidence type="ECO:0000256" key="5">
    <source>
        <dbReference type="ARBA" id="ARBA00022692"/>
    </source>
</evidence>
<dbReference type="PANTHER" id="PTHR33908:SF11">
    <property type="entry name" value="MEMBRANE PROTEIN"/>
    <property type="match status" value="1"/>
</dbReference>
<name>A0A7M2WSF7_9BACT</name>
<evidence type="ECO:0000256" key="4">
    <source>
        <dbReference type="ARBA" id="ARBA00022679"/>
    </source>
</evidence>
<dbReference type="KEGG" id="hbs:IPV69_19270"/>
<keyword evidence="3" id="KW-0328">Glycosyltransferase</keyword>
<accession>A0A7M2WSF7</accession>
<dbReference type="GO" id="GO:0005886">
    <property type="term" value="C:plasma membrane"/>
    <property type="evidence" value="ECO:0007669"/>
    <property type="project" value="UniProtKB-SubCell"/>
</dbReference>
<gene>
    <name evidence="9" type="ORF">IPV69_19270</name>
</gene>
<feature type="transmembrane region" description="Helical" evidence="8">
    <location>
        <begin position="330"/>
        <end position="348"/>
    </location>
</feature>
<comment type="subcellular location">
    <subcellularLocation>
        <location evidence="1">Cell membrane</location>
        <topology evidence="1">Multi-pass membrane protein</topology>
    </subcellularLocation>
</comment>
<dbReference type="Proteomes" id="UP000593765">
    <property type="component" value="Chromosome"/>
</dbReference>
<evidence type="ECO:0000256" key="1">
    <source>
        <dbReference type="ARBA" id="ARBA00004651"/>
    </source>
</evidence>
<protein>
    <recommendedName>
        <fullName evidence="11">Glycosyltransferase RgtA/B/C/D-like domain-containing protein</fullName>
    </recommendedName>
</protein>
<evidence type="ECO:0000256" key="3">
    <source>
        <dbReference type="ARBA" id="ARBA00022676"/>
    </source>
</evidence>
<keyword evidence="2" id="KW-1003">Cell membrane</keyword>
<feature type="transmembrane region" description="Helical" evidence="8">
    <location>
        <begin position="20"/>
        <end position="43"/>
    </location>
</feature>
<dbReference type="RefSeq" id="WP_206291352.1">
    <property type="nucleotide sequence ID" value="NZ_CP063458.1"/>
</dbReference>
<evidence type="ECO:0000256" key="6">
    <source>
        <dbReference type="ARBA" id="ARBA00022989"/>
    </source>
</evidence>
<dbReference type="AlphaFoldDB" id="A0A7M2WSF7"/>
<reference evidence="9 10" key="1">
    <citation type="submission" date="2020-10" db="EMBL/GenBank/DDBJ databases">
        <title>Wide distribution of Phycisphaera-like planctomycetes from WD2101 soil group in peatlands and genome analysis of the first cultivated representative.</title>
        <authorList>
            <person name="Dedysh S.N."/>
            <person name="Beletsky A.V."/>
            <person name="Ivanova A."/>
            <person name="Kulichevskaya I.S."/>
            <person name="Suzina N.E."/>
            <person name="Philippov D.A."/>
            <person name="Rakitin A.L."/>
            <person name="Mardanov A.V."/>
            <person name="Ravin N.V."/>
        </authorList>
    </citation>
    <scope>NUCLEOTIDE SEQUENCE [LARGE SCALE GENOMIC DNA]</scope>
    <source>
        <strain evidence="9 10">M1803</strain>
    </source>
</reference>
<keyword evidence="10" id="KW-1185">Reference proteome</keyword>
<evidence type="ECO:0000313" key="9">
    <source>
        <dbReference type="EMBL" id="QOV88373.1"/>
    </source>
</evidence>
<feature type="transmembrane region" description="Helical" evidence="8">
    <location>
        <begin position="124"/>
        <end position="142"/>
    </location>
</feature>
<dbReference type="InterPro" id="IPR050297">
    <property type="entry name" value="LipidA_mod_glycosyltrf_83"/>
</dbReference>
<feature type="transmembrane region" description="Helical" evidence="8">
    <location>
        <begin position="162"/>
        <end position="185"/>
    </location>
</feature>
<evidence type="ECO:0000256" key="2">
    <source>
        <dbReference type="ARBA" id="ARBA00022475"/>
    </source>
</evidence>
<keyword evidence="7 8" id="KW-0472">Membrane</keyword>
<feature type="transmembrane region" description="Helical" evidence="8">
    <location>
        <begin position="551"/>
        <end position="570"/>
    </location>
</feature>
<keyword evidence="4" id="KW-0808">Transferase</keyword>
<evidence type="ECO:0000256" key="7">
    <source>
        <dbReference type="ARBA" id="ARBA00023136"/>
    </source>
</evidence>
<evidence type="ECO:0008006" key="11">
    <source>
        <dbReference type="Google" id="ProtNLM"/>
    </source>
</evidence>
<dbReference type="GO" id="GO:0016763">
    <property type="term" value="F:pentosyltransferase activity"/>
    <property type="evidence" value="ECO:0007669"/>
    <property type="project" value="TreeGrafter"/>
</dbReference>
<evidence type="ECO:0000256" key="8">
    <source>
        <dbReference type="SAM" id="Phobius"/>
    </source>
</evidence>
<dbReference type="PANTHER" id="PTHR33908">
    <property type="entry name" value="MANNOSYLTRANSFERASE YKCB-RELATED"/>
    <property type="match status" value="1"/>
</dbReference>
<feature type="transmembrane region" description="Helical" evidence="8">
    <location>
        <begin position="276"/>
        <end position="295"/>
    </location>
</feature>
<keyword evidence="5 8" id="KW-0812">Transmembrane</keyword>
<proteinExistence type="predicted"/>
<evidence type="ECO:0000313" key="10">
    <source>
        <dbReference type="Proteomes" id="UP000593765"/>
    </source>
</evidence>
<keyword evidence="6 8" id="KW-1133">Transmembrane helix</keyword>
<dbReference type="GO" id="GO:0009103">
    <property type="term" value="P:lipopolysaccharide biosynthetic process"/>
    <property type="evidence" value="ECO:0007669"/>
    <property type="project" value="UniProtKB-ARBA"/>
</dbReference>
<feature type="transmembrane region" description="Helical" evidence="8">
    <location>
        <begin position="509"/>
        <end position="530"/>
    </location>
</feature>
<dbReference type="EMBL" id="CP063458">
    <property type="protein sequence ID" value="QOV88373.1"/>
    <property type="molecule type" value="Genomic_DNA"/>
</dbReference>